<organism evidence="2 3">
    <name type="scientific">Talaromyces amestolkiae</name>
    <dbReference type="NCBI Taxonomy" id="1196081"/>
    <lineage>
        <taxon>Eukaryota</taxon>
        <taxon>Fungi</taxon>
        <taxon>Dikarya</taxon>
        <taxon>Ascomycota</taxon>
        <taxon>Pezizomycotina</taxon>
        <taxon>Eurotiomycetes</taxon>
        <taxon>Eurotiomycetidae</taxon>
        <taxon>Eurotiales</taxon>
        <taxon>Trichocomaceae</taxon>
        <taxon>Talaromyces</taxon>
        <taxon>Talaromyces sect. Talaromyces</taxon>
    </lineage>
</organism>
<dbReference type="RefSeq" id="XP_040736748.1">
    <property type="nucleotide sequence ID" value="XM_040881030.1"/>
</dbReference>
<feature type="compositionally biased region" description="Polar residues" evidence="1">
    <location>
        <begin position="1"/>
        <end position="13"/>
    </location>
</feature>
<protein>
    <recommendedName>
        <fullName evidence="4">DUF2406 domain-containing protein</fullName>
    </recommendedName>
</protein>
<dbReference type="OrthoDB" id="5330253at2759"/>
<feature type="compositionally biased region" description="Polar residues" evidence="1">
    <location>
        <begin position="293"/>
        <end position="302"/>
    </location>
</feature>
<dbReference type="EMBL" id="MIKG01000018">
    <property type="protein sequence ID" value="RAO72234.1"/>
    <property type="molecule type" value="Genomic_DNA"/>
</dbReference>
<evidence type="ECO:0008006" key="4">
    <source>
        <dbReference type="Google" id="ProtNLM"/>
    </source>
</evidence>
<gene>
    <name evidence="2" type="ORF">BHQ10_008246</name>
</gene>
<evidence type="ECO:0000313" key="3">
    <source>
        <dbReference type="Proteomes" id="UP000249363"/>
    </source>
</evidence>
<dbReference type="Proteomes" id="UP000249363">
    <property type="component" value="Unassembled WGS sequence"/>
</dbReference>
<dbReference type="AlphaFoldDB" id="A0A364L8T7"/>
<keyword evidence="3" id="KW-1185">Reference proteome</keyword>
<evidence type="ECO:0000256" key="1">
    <source>
        <dbReference type="SAM" id="MobiDB-lite"/>
    </source>
</evidence>
<dbReference type="GeneID" id="63797460"/>
<sequence length="362" mass="40099">MATRYANNNNAQPLPSPPITSSPTSPRRTRGISFGGKSEKSHRSNGSNGGKISLHETPEEKAKRVLHTKADPTLAMNEAQPSMVAALEKSNLGSLRSLQHKDQFGNVITDPDLSNPTRPRFERPLDTIRSFEAAIDGSYHSRRMSYVTDASQSRPTSYYGGNDHNQNYGRPSMSRPDSYADHGASGSNGYSHPAQRRPRHANNRMNSDYANGNGYNQQQQQQFYPNSPYQRSNDNFTAGSGSANTDQWGNSTDPSSVNSSFDRLQQQAAQHKQYQQQQQQAESYGFNGFGGNPDTSIQQQDYRNGPPPPPPHGQSYQMNGRAGASMSSQPFNPPLPAPVRKVADDDKKSKRGSWFKRRFSKD</sequence>
<feature type="compositionally biased region" description="Basic and acidic residues" evidence="1">
    <location>
        <begin position="53"/>
        <end position="63"/>
    </location>
</feature>
<accession>A0A364L8T7</accession>
<feature type="compositionally biased region" description="Basic residues" evidence="1">
    <location>
        <begin position="349"/>
        <end position="362"/>
    </location>
</feature>
<feature type="compositionally biased region" description="Polar residues" evidence="1">
    <location>
        <begin position="223"/>
        <end position="264"/>
    </location>
</feature>
<feature type="compositionally biased region" description="Low complexity" evidence="1">
    <location>
        <begin position="265"/>
        <end position="281"/>
    </location>
</feature>
<name>A0A364L8T7_TALAM</name>
<dbReference type="InterPro" id="IPR018809">
    <property type="entry name" value="DUF2406"/>
</dbReference>
<reference evidence="2 3" key="1">
    <citation type="journal article" date="2017" name="Biotechnol. Biofuels">
        <title>Differential beta-glucosidase expression as a function of carbon source availability in Talaromyces amestolkiae: a genomic and proteomic approach.</title>
        <authorList>
            <person name="de Eugenio L.I."/>
            <person name="Mendez-Liter J.A."/>
            <person name="Nieto-Dominguez M."/>
            <person name="Alonso L."/>
            <person name="Gil-Munoz J."/>
            <person name="Barriuso J."/>
            <person name="Prieto A."/>
            <person name="Martinez M.J."/>
        </authorList>
    </citation>
    <scope>NUCLEOTIDE SEQUENCE [LARGE SCALE GENOMIC DNA]</scope>
    <source>
        <strain evidence="2 3">CIB</strain>
    </source>
</reference>
<comment type="caution">
    <text evidence="2">The sequence shown here is derived from an EMBL/GenBank/DDBJ whole genome shotgun (WGS) entry which is preliminary data.</text>
</comment>
<feature type="region of interest" description="Disordered" evidence="1">
    <location>
        <begin position="1"/>
        <end position="66"/>
    </location>
</feature>
<evidence type="ECO:0000313" key="2">
    <source>
        <dbReference type="EMBL" id="RAO72234.1"/>
    </source>
</evidence>
<dbReference type="PANTHER" id="PTHR28186">
    <property type="entry name" value="MEIOTICALLY UP-REGULATED GENE 9 PROTEIN"/>
    <property type="match status" value="1"/>
</dbReference>
<dbReference type="PANTHER" id="PTHR28186:SF1">
    <property type="entry name" value="MEIOTICALLY UP-REGULATED GENE 9 PROTEIN"/>
    <property type="match status" value="1"/>
</dbReference>
<feature type="region of interest" description="Disordered" evidence="1">
    <location>
        <begin position="147"/>
        <end position="362"/>
    </location>
</feature>
<proteinExistence type="predicted"/>
<dbReference type="Pfam" id="PF10295">
    <property type="entry name" value="DUF2406"/>
    <property type="match status" value="1"/>
</dbReference>
<feature type="compositionally biased region" description="Polar residues" evidence="1">
    <location>
        <begin position="203"/>
        <end position="216"/>
    </location>
</feature>